<sequence length="157" mass="17364">MSSPMQAHFIELVQTTNQTAASPSPTYCKGCVKHERELLVEAGIYDSMDWQQHGQSFRDACIRAGSVEGTQYSWMDHILGGGNVECACPYTSKSALEDAAAVRAQFWEQLAFVADNADSVRTRRTGLRASTRILEVVDTIMAVHRHFAEQLGDIKPS</sequence>
<evidence type="ECO:0000313" key="1">
    <source>
        <dbReference type="EMBL" id="KAK6989021.1"/>
    </source>
</evidence>
<comment type="caution">
    <text evidence="1">The sequence shown here is derived from an EMBL/GenBank/DDBJ whole genome shotgun (WGS) entry which is preliminary data.</text>
</comment>
<accession>A0AAV9ZRR2</accession>
<proteinExistence type="predicted"/>
<dbReference type="Proteomes" id="UP001362999">
    <property type="component" value="Unassembled WGS sequence"/>
</dbReference>
<dbReference type="EMBL" id="JAWWNJ010000118">
    <property type="protein sequence ID" value="KAK6989021.1"/>
    <property type="molecule type" value="Genomic_DNA"/>
</dbReference>
<gene>
    <name evidence="1" type="ORF">R3P38DRAFT_2803960</name>
</gene>
<organism evidence="1 2">
    <name type="scientific">Favolaschia claudopus</name>
    <dbReference type="NCBI Taxonomy" id="2862362"/>
    <lineage>
        <taxon>Eukaryota</taxon>
        <taxon>Fungi</taxon>
        <taxon>Dikarya</taxon>
        <taxon>Basidiomycota</taxon>
        <taxon>Agaricomycotina</taxon>
        <taxon>Agaricomycetes</taxon>
        <taxon>Agaricomycetidae</taxon>
        <taxon>Agaricales</taxon>
        <taxon>Marasmiineae</taxon>
        <taxon>Mycenaceae</taxon>
        <taxon>Favolaschia</taxon>
    </lineage>
</organism>
<protein>
    <submittedName>
        <fullName evidence="1">Uncharacterized protein</fullName>
    </submittedName>
</protein>
<keyword evidence="2" id="KW-1185">Reference proteome</keyword>
<evidence type="ECO:0000313" key="2">
    <source>
        <dbReference type="Proteomes" id="UP001362999"/>
    </source>
</evidence>
<dbReference type="AlphaFoldDB" id="A0AAV9ZRR2"/>
<name>A0AAV9ZRR2_9AGAR</name>
<reference evidence="1 2" key="1">
    <citation type="journal article" date="2024" name="J Genomics">
        <title>Draft genome sequencing and assembly of Favolaschia claudopus CIRM-BRFM 2984 isolated from oak limbs.</title>
        <authorList>
            <person name="Navarro D."/>
            <person name="Drula E."/>
            <person name="Chaduli D."/>
            <person name="Cazenave R."/>
            <person name="Ahrendt S."/>
            <person name="Wang J."/>
            <person name="Lipzen A."/>
            <person name="Daum C."/>
            <person name="Barry K."/>
            <person name="Grigoriev I.V."/>
            <person name="Favel A."/>
            <person name="Rosso M.N."/>
            <person name="Martin F."/>
        </authorList>
    </citation>
    <scope>NUCLEOTIDE SEQUENCE [LARGE SCALE GENOMIC DNA]</scope>
    <source>
        <strain evidence="1 2">CIRM-BRFM 2984</strain>
    </source>
</reference>